<dbReference type="OrthoDB" id="275227at2759"/>
<organism evidence="3 4">
    <name type="scientific">Byssothecium circinans</name>
    <dbReference type="NCBI Taxonomy" id="147558"/>
    <lineage>
        <taxon>Eukaryota</taxon>
        <taxon>Fungi</taxon>
        <taxon>Dikarya</taxon>
        <taxon>Ascomycota</taxon>
        <taxon>Pezizomycotina</taxon>
        <taxon>Dothideomycetes</taxon>
        <taxon>Pleosporomycetidae</taxon>
        <taxon>Pleosporales</taxon>
        <taxon>Massarineae</taxon>
        <taxon>Massarinaceae</taxon>
        <taxon>Byssothecium</taxon>
    </lineage>
</organism>
<dbReference type="PANTHER" id="PTHR43595">
    <property type="entry name" value="37S RIBOSOMAL PROTEIN S26, MITOCHONDRIAL"/>
    <property type="match status" value="1"/>
</dbReference>
<dbReference type="Proteomes" id="UP000800035">
    <property type="component" value="Unassembled WGS sequence"/>
</dbReference>
<accession>A0A6A5TQF2</accession>
<dbReference type="GO" id="GO:0046872">
    <property type="term" value="F:metal ion binding"/>
    <property type="evidence" value="ECO:0007669"/>
    <property type="project" value="InterPro"/>
</dbReference>
<dbReference type="InterPro" id="IPR036314">
    <property type="entry name" value="SOD_C_sf"/>
</dbReference>
<evidence type="ECO:0000259" key="2">
    <source>
        <dbReference type="Pfam" id="PF02777"/>
    </source>
</evidence>
<dbReference type="GO" id="GO:0004784">
    <property type="term" value="F:superoxide dismutase activity"/>
    <property type="evidence" value="ECO:0007669"/>
    <property type="project" value="InterPro"/>
</dbReference>
<gene>
    <name evidence="3" type="ORF">CC80DRAFT_494184</name>
</gene>
<evidence type="ECO:0000313" key="3">
    <source>
        <dbReference type="EMBL" id="KAF1953939.1"/>
    </source>
</evidence>
<proteinExistence type="predicted"/>
<dbReference type="SUPFAM" id="SSF46609">
    <property type="entry name" value="Fe,Mn superoxide dismutase (SOD), N-terminal domain"/>
    <property type="match status" value="1"/>
</dbReference>
<evidence type="ECO:0000256" key="1">
    <source>
        <dbReference type="ARBA" id="ARBA00037226"/>
    </source>
</evidence>
<dbReference type="SUPFAM" id="SSF54719">
    <property type="entry name" value="Fe,Mn superoxide dismutase (SOD), C-terminal domain"/>
    <property type="match status" value="1"/>
</dbReference>
<feature type="domain" description="Manganese/iron superoxide dismutase C-terminal" evidence="2">
    <location>
        <begin position="138"/>
        <end position="196"/>
    </location>
</feature>
<feature type="domain" description="Manganese/iron superoxide dismutase C-terminal" evidence="2">
    <location>
        <begin position="240"/>
        <end position="286"/>
    </location>
</feature>
<keyword evidence="4" id="KW-1185">Reference proteome</keyword>
<dbReference type="AlphaFoldDB" id="A0A6A5TQF2"/>
<dbReference type="PANTHER" id="PTHR43595:SF2">
    <property type="entry name" value="SMALL RIBOSOMAL SUBUNIT PROTEIN MS42"/>
    <property type="match status" value="1"/>
</dbReference>
<reference evidence="3" key="1">
    <citation type="journal article" date="2020" name="Stud. Mycol.">
        <title>101 Dothideomycetes genomes: a test case for predicting lifestyles and emergence of pathogens.</title>
        <authorList>
            <person name="Haridas S."/>
            <person name="Albert R."/>
            <person name="Binder M."/>
            <person name="Bloem J."/>
            <person name="Labutti K."/>
            <person name="Salamov A."/>
            <person name="Andreopoulos B."/>
            <person name="Baker S."/>
            <person name="Barry K."/>
            <person name="Bills G."/>
            <person name="Bluhm B."/>
            <person name="Cannon C."/>
            <person name="Castanera R."/>
            <person name="Culley D."/>
            <person name="Daum C."/>
            <person name="Ezra D."/>
            <person name="Gonzalez J."/>
            <person name="Henrissat B."/>
            <person name="Kuo A."/>
            <person name="Liang C."/>
            <person name="Lipzen A."/>
            <person name="Lutzoni F."/>
            <person name="Magnuson J."/>
            <person name="Mondo S."/>
            <person name="Nolan M."/>
            <person name="Ohm R."/>
            <person name="Pangilinan J."/>
            <person name="Park H.-J."/>
            <person name="Ramirez L."/>
            <person name="Alfaro M."/>
            <person name="Sun H."/>
            <person name="Tritt A."/>
            <person name="Yoshinaga Y."/>
            <person name="Zwiers L.-H."/>
            <person name="Turgeon B."/>
            <person name="Goodwin S."/>
            <person name="Spatafora J."/>
            <person name="Crous P."/>
            <person name="Grigoriev I."/>
        </authorList>
    </citation>
    <scope>NUCLEOTIDE SEQUENCE</scope>
    <source>
        <strain evidence="3">CBS 675.92</strain>
    </source>
</reference>
<sequence>MIIRSLARRSSSNVFQQCLVPAARCRAATPTRSVRNYHSVPTLSNHHELQQNGIPGLFTAKGFDTAYTQYQKDIIEQLNVATSGTPLENKETKDLITECARDPVRAYLFNIASMAFNNHFFFKNINTNPNVNSTPPTDLVYEINKNFTSMETFKQSFLDTAEVMFGPGFVWLVQHNNTTTKQLSILTTYLAGSPLSGAHYRRQEQDMNSQSPESYQPLNRVGAFGRASNVEQKPKKPKKPLGGVDVSPLLCVNTWEHVWLHDYGITGKRQYLEAWWDKIDWNKVTEVTSLTSDRNLKGGGFVRFYDQ</sequence>
<dbReference type="GO" id="GO:0005737">
    <property type="term" value="C:cytoplasm"/>
    <property type="evidence" value="ECO:0007669"/>
    <property type="project" value="TreeGrafter"/>
</dbReference>
<dbReference type="InterPro" id="IPR019832">
    <property type="entry name" value="Mn/Fe_SOD_C"/>
</dbReference>
<protein>
    <submittedName>
        <fullName evidence="3">Manganese and iron superoxide dismutase</fullName>
    </submittedName>
</protein>
<comment type="function">
    <text evidence="1">Component of the mitochondrial ribosome (mitoribosome), a dedicated translation machinery responsible for the synthesis of mitochondrial genome-encoded proteins, including at least some of the essential transmembrane subunits of the mitochondrial respiratory chain. The mitoribosomes are attached to the mitochondrial inner membrane and translation products are cotranslationally integrated into the membrane.</text>
</comment>
<dbReference type="InterPro" id="IPR036324">
    <property type="entry name" value="Mn/Fe_SOD_N_sf"/>
</dbReference>
<name>A0A6A5TQF2_9PLEO</name>
<dbReference type="Gene3D" id="3.55.40.20">
    <property type="entry name" value="Iron/manganese superoxide dismutase, C-terminal domain"/>
    <property type="match status" value="1"/>
</dbReference>
<evidence type="ECO:0000313" key="4">
    <source>
        <dbReference type="Proteomes" id="UP000800035"/>
    </source>
</evidence>
<dbReference type="Pfam" id="PF02777">
    <property type="entry name" value="Sod_Fe_C"/>
    <property type="match status" value="2"/>
</dbReference>
<dbReference type="EMBL" id="ML977001">
    <property type="protein sequence ID" value="KAF1953939.1"/>
    <property type="molecule type" value="Genomic_DNA"/>
</dbReference>